<feature type="region of interest" description="Disordered" evidence="2">
    <location>
        <begin position="856"/>
        <end position="891"/>
    </location>
</feature>
<feature type="region of interest" description="Disordered" evidence="2">
    <location>
        <begin position="272"/>
        <end position="310"/>
    </location>
</feature>
<feature type="region of interest" description="Disordered" evidence="2">
    <location>
        <begin position="213"/>
        <end position="237"/>
    </location>
</feature>
<feature type="compositionally biased region" description="Gly residues" evidence="2">
    <location>
        <begin position="46"/>
        <end position="59"/>
    </location>
</feature>
<dbReference type="PROSITE" id="PS50222">
    <property type="entry name" value="EF_HAND_2"/>
    <property type="match status" value="1"/>
</dbReference>
<keyword evidence="1" id="KW-0106">Calcium</keyword>
<feature type="region of interest" description="Disordered" evidence="2">
    <location>
        <begin position="20"/>
        <end position="69"/>
    </location>
</feature>
<dbReference type="SUPFAM" id="SSF81301">
    <property type="entry name" value="Nucleotidyltransferase"/>
    <property type="match status" value="1"/>
</dbReference>
<dbReference type="SMART" id="SM00954">
    <property type="entry name" value="RelA_SpoT"/>
    <property type="match status" value="1"/>
</dbReference>
<dbReference type="Gene3D" id="1.10.3210.10">
    <property type="entry name" value="Hypothetical protein af1432"/>
    <property type="match status" value="1"/>
</dbReference>
<dbReference type="SUPFAM" id="SSF109604">
    <property type="entry name" value="HD-domain/PDEase-like"/>
    <property type="match status" value="1"/>
</dbReference>
<sequence>MQCTAVTLAVCRSAAFDKADNFEDEVGTAAPPLAETPPRRGVSPAEGGGSSSRGGGAGVEGPTDDVEDSVVVLSDWLDESQASLGLPGLPGLGNREEHLNQGLVEVVGSQANGDDEDGVGDGSAPFRFQQLIQQMWATLSRGNQLEYLGKEGKAKVKQALSVLAAYSALREHPLQTGVENPQQAFSEMDFNSDGEVSFDEFVRWYSMSTALDEKPQQLPEQANVGPASARSGNGGVTAPEVALTRSKTLLSTGSRLLVDVEQSLALTSRQLTNMPAADKSPRSAAAPPTDGGPNHNVGAAAPSPGKAWLGLSAAPTATAGAGLGVTEEEKEAARERWLSGAAAEPGAVGSGTDPVDDSAAKDLEKALEMLRVLVRAHADVDTLVAALASCIIRNPMGRYNLEVIEEQFGPIIRGIVEDRLLLERLPQPTSAASYLSIQQVTCDCKGAGFLWRLVENCRVPLSSLIRWRVGAHHPMMAWRIYLHVVNPLFCCSTAVDMYLYVRVSHRMHGRRARAGSAFTCSPPQSFGVKPVLDLDDHHAKLMRDYLVHSSRDARAVVVHMADLTCRLRDPSKTPAHTRHTLALEALQLYVPVSNALGLGSSFRELEELGYKTIFPQTYSNMALWHHDVMGKSHDIVREVKTRMLDALHAREDIAIRVHSYRLEGRTKALVFRQNKRADDVHDIIGFRIIVAPKRPGTRASSATGGAGRTRSATGGNTAEEAENAGARKRPGDDRRRGGPRPARSVFTVKTFPPPYRDADSRLLHDVYEVLVGLFEEVPGRFKNYVDFPKKNGYRSVHTTVVHPTGIKMEFQVRTALMHVAAEGGSASHSLYKGDLDNPEEASLFRSKMTPNILSPAHRQLQSKSKSGEAATALQPTADGGSPAANVSEKGPAAAAVPLLESKRCGKLGVKSDGGGATPVSDLDTSDRCPEP</sequence>
<dbReference type="CDD" id="cd05399">
    <property type="entry name" value="NT_Rel-Spo_like"/>
    <property type="match status" value="1"/>
</dbReference>
<dbReference type="STRING" id="2880.D7G573"/>
<feature type="region of interest" description="Disordered" evidence="2">
    <location>
        <begin position="695"/>
        <end position="745"/>
    </location>
</feature>
<dbReference type="GO" id="GO:0005509">
    <property type="term" value="F:calcium ion binding"/>
    <property type="evidence" value="ECO:0007669"/>
    <property type="project" value="InterPro"/>
</dbReference>
<dbReference type="Proteomes" id="UP000002630">
    <property type="component" value="Linkage Group LG17"/>
</dbReference>
<proteinExistence type="predicted"/>
<dbReference type="PANTHER" id="PTHR21262:SF12">
    <property type="entry name" value="GTP DIPHOSPHOKINASE CRSH, CHLOROPLASTIC-RELATED"/>
    <property type="match status" value="1"/>
</dbReference>
<keyword evidence="5" id="KW-1185">Reference proteome</keyword>
<dbReference type="InterPro" id="IPR018247">
    <property type="entry name" value="EF_Hand_1_Ca_BS"/>
</dbReference>
<evidence type="ECO:0000256" key="1">
    <source>
        <dbReference type="ARBA" id="ARBA00022837"/>
    </source>
</evidence>
<dbReference type="Gene3D" id="1.10.238.10">
    <property type="entry name" value="EF-hand"/>
    <property type="match status" value="1"/>
</dbReference>
<feature type="domain" description="EF-hand" evidence="3">
    <location>
        <begin position="176"/>
        <end position="211"/>
    </location>
</feature>
<dbReference type="InterPro" id="IPR007685">
    <property type="entry name" value="RelA_SpoT"/>
</dbReference>
<organism evidence="4 5">
    <name type="scientific">Ectocarpus siliculosus</name>
    <name type="common">Brown alga</name>
    <name type="synonym">Conferva siliculosa</name>
    <dbReference type="NCBI Taxonomy" id="2880"/>
    <lineage>
        <taxon>Eukaryota</taxon>
        <taxon>Sar</taxon>
        <taxon>Stramenopiles</taxon>
        <taxon>Ochrophyta</taxon>
        <taxon>PX clade</taxon>
        <taxon>Phaeophyceae</taxon>
        <taxon>Ectocarpales</taxon>
        <taxon>Ectocarpaceae</taxon>
        <taxon>Ectocarpus</taxon>
    </lineage>
</organism>
<dbReference type="Gene3D" id="3.30.460.10">
    <property type="entry name" value="Beta Polymerase, domain 2"/>
    <property type="match status" value="1"/>
</dbReference>
<dbReference type="GO" id="GO:0015969">
    <property type="term" value="P:guanosine tetraphosphate metabolic process"/>
    <property type="evidence" value="ECO:0007669"/>
    <property type="project" value="InterPro"/>
</dbReference>
<dbReference type="InterPro" id="IPR043519">
    <property type="entry name" value="NT_sf"/>
</dbReference>
<evidence type="ECO:0000313" key="5">
    <source>
        <dbReference type="Proteomes" id="UP000002630"/>
    </source>
</evidence>
<accession>D7G573</accession>
<evidence type="ECO:0000256" key="2">
    <source>
        <dbReference type="SAM" id="MobiDB-lite"/>
    </source>
</evidence>
<dbReference type="InterPro" id="IPR011992">
    <property type="entry name" value="EF-hand-dom_pair"/>
</dbReference>
<evidence type="ECO:0000259" key="3">
    <source>
        <dbReference type="PROSITE" id="PS50222"/>
    </source>
</evidence>
<dbReference type="Pfam" id="PF04607">
    <property type="entry name" value="RelA_SpoT"/>
    <property type="match status" value="1"/>
</dbReference>
<protein>
    <submittedName>
        <fullName evidence="4">GTP diphosphokinase</fullName>
    </submittedName>
</protein>
<feature type="compositionally biased region" description="Low complexity" evidence="2">
    <location>
        <begin position="697"/>
        <end position="718"/>
    </location>
</feature>
<dbReference type="PANTHER" id="PTHR21262">
    <property type="entry name" value="GUANOSINE-3',5'-BIS DIPHOSPHATE 3'-PYROPHOSPHOHYDROLASE"/>
    <property type="match status" value="1"/>
</dbReference>
<name>D7G573_ECTSI</name>
<dbReference type="GO" id="GO:0016301">
    <property type="term" value="F:kinase activity"/>
    <property type="evidence" value="ECO:0007669"/>
    <property type="project" value="UniProtKB-KW"/>
</dbReference>
<dbReference type="InterPro" id="IPR002048">
    <property type="entry name" value="EF_hand_dom"/>
</dbReference>
<reference evidence="4 5" key="1">
    <citation type="journal article" date="2010" name="Nature">
        <title>The Ectocarpus genome and the independent evolution of multicellularity in brown algae.</title>
        <authorList>
            <person name="Cock J.M."/>
            <person name="Sterck L."/>
            <person name="Rouze P."/>
            <person name="Scornet D."/>
            <person name="Allen A.E."/>
            <person name="Amoutzias G."/>
            <person name="Anthouard V."/>
            <person name="Artiguenave F."/>
            <person name="Aury J.M."/>
            <person name="Badger J.H."/>
            <person name="Beszteri B."/>
            <person name="Billiau K."/>
            <person name="Bonnet E."/>
            <person name="Bothwell J.H."/>
            <person name="Bowler C."/>
            <person name="Boyen C."/>
            <person name="Brownlee C."/>
            <person name="Carrano C.J."/>
            <person name="Charrier B."/>
            <person name="Cho G.Y."/>
            <person name="Coelho S.M."/>
            <person name="Collen J."/>
            <person name="Corre E."/>
            <person name="Da Silva C."/>
            <person name="Delage L."/>
            <person name="Delaroque N."/>
            <person name="Dittami S.M."/>
            <person name="Doulbeau S."/>
            <person name="Elias M."/>
            <person name="Farnham G."/>
            <person name="Gachon C.M."/>
            <person name="Gschloessl B."/>
            <person name="Heesch S."/>
            <person name="Jabbari K."/>
            <person name="Jubin C."/>
            <person name="Kawai H."/>
            <person name="Kimura K."/>
            <person name="Kloareg B."/>
            <person name="Kupper F.C."/>
            <person name="Lang D."/>
            <person name="Le Bail A."/>
            <person name="Leblanc C."/>
            <person name="Lerouge P."/>
            <person name="Lohr M."/>
            <person name="Lopez P.J."/>
            <person name="Martens C."/>
            <person name="Maumus F."/>
            <person name="Michel G."/>
            <person name="Miranda-Saavedra D."/>
            <person name="Morales J."/>
            <person name="Moreau H."/>
            <person name="Motomura T."/>
            <person name="Nagasato C."/>
            <person name="Napoli C.A."/>
            <person name="Nelson D.R."/>
            <person name="Nyvall-Collen P."/>
            <person name="Peters A.F."/>
            <person name="Pommier C."/>
            <person name="Potin P."/>
            <person name="Poulain J."/>
            <person name="Quesneville H."/>
            <person name="Read B."/>
            <person name="Rensing S.A."/>
            <person name="Ritter A."/>
            <person name="Rousvoal S."/>
            <person name="Samanta M."/>
            <person name="Samson G."/>
            <person name="Schroeder D.C."/>
            <person name="Segurens B."/>
            <person name="Strittmatter M."/>
            <person name="Tonon T."/>
            <person name="Tregear J.W."/>
            <person name="Valentin K."/>
            <person name="von Dassow P."/>
            <person name="Yamagishi T."/>
            <person name="Van de Peer Y."/>
            <person name="Wincker P."/>
        </authorList>
    </citation>
    <scope>NUCLEOTIDE SEQUENCE [LARGE SCALE GENOMIC DNA]</scope>
    <source>
        <strain evidence="5">Ec32 / CCAP1310/4</strain>
    </source>
</reference>
<dbReference type="OrthoDB" id="191686at2759"/>
<dbReference type="PROSITE" id="PS00018">
    <property type="entry name" value="EF_HAND_1"/>
    <property type="match status" value="1"/>
</dbReference>
<gene>
    <name evidence="4" type="ORF">Esi_0063_0026</name>
</gene>
<dbReference type="AlphaFoldDB" id="D7G573"/>
<dbReference type="eggNOG" id="KOG1157">
    <property type="taxonomic scope" value="Eukaryota"/>
</dbReference>
<dbReference type="EMBL" id="FN649742">
    <property type="protein sequence ID" value="CBJ27227.1"/>
    <property type="molecule type" value="Genomic_DNA"/>
</dbReference>
<evidence type="ECO:0000313" key="4">
    <source>
        <dbReference type="EMBL" id="CBJ27227.1"/>
    </source>
</evidence>
<dbReference type="EMBL" id="FN648852">
    <property type="protein sequence ID" value="CBJ27227.1"/>
    <property type="molecule type" value="Genomic_DNA"/>
</dbReference>
<dbReference type="SUPFAM" id="SSF47473">
    <property type="entry name" value="EF-hand"/>
    <property type="match status" value="1"/>
</dbReference>
<dbReference type="InParanoid" id="D7G573"/>
<feature type="region of interest" description="Disordered" evidence="2">
    <location>
        <begin position="905"/>
        <end position="931"/>
    </location>
</feature>